<evidence type="ECO:0000313" key="1">
    <source>
        <dbReference type="EMBL" id="CAG8569466.1"/>
    </source>
</evidence>
<dbReference type="InterPro" id="IPR013320">
    <property type="entry name" value="ConA-like_dom_sf"/>
</dbReference>
<name>A0A9N9FYN1_9GLOM</name>
<reference evidence="1" key="1">
    <citation type="submission" date="2021-06" db="EMBL/GenBank/DDBJ databases">
        <authorList>
            <person name="Kallberg Y."/>
            <person name="Tangrot J."/>
            <person name="Rosling A."/>
        </authorList>
    </citation>
    <scope>NUCLEOTIDE SEQUENCE</scope>
    <source>
        <strain evidence="1">UK204</strain>
    </source>
</reference>
<sequence length="136" mass="16294">MSYQLRYDKTSESFIQLDYYYSKGTEAFIRTPRLDLQATGPEFISSAMDFWYHLAYTLSDSEKRLDIYSEWVGFYCIQTLKRKDTLNDGPLYIGRSFDNGFNGEICNVRYFNWRLCAEEMKDDFLYDILEFSLHEH</sequence>
<keyword evidence="2" id="KW-1185">Reference proteome</keyword>
<dbReference type="EMBL" id="CAJVPQ010001782">
    <property type="protein sequence ID" value="CAG8569466.1"/>
    <property type="molecule type" value="Genomic_DNA"/>
</dbReference>
<accession>A0A9N9FYN1</accession>
<dbReference type="AlphaFoldDB" id="A0A9N9FYN1"/>
<dbReference type="SUPFAM" id="SSF49899">
    <property type="entry name" value="Concanavalin A-like lectins/glucanases"/>
    <property type="match status" value="1"/>
</dbReference>
<proteinExistence type="predicted"/>
<dbReference type="Proteomes" id="UP000789570">
    <property type="component" value="Unassembled WGS sequence"/>
</dbReference>
<gene>
    <name evidence="1" type="ORF">FCALED_LOCUS7021</name>
</gene>
<dbReference type="Gene3D" id="2.60.120.200">
    <property type="match status" value="1"/>
</dbReference>
<comment type="caution">
    <text evidence="1">The sequence shown here is derived from an EMBL/GenBank/DDBJ whole genome shotgun (WGS) entry which is preliminary data.</text>
</comment>
<organism evidence="1 2">
    <name type="scientific">Funneliformis caledonium</name>
    <dbReference type="NCBI Taxonomy" id="1117310"/>
    <lineage>
        <taxon>Eukaryota</taxon>
        <taxon>Fungi</taxon>
        <taxon>Fungi incertae sedis</taxon>
        <taxon>Mucoromycota</taxon>
        <taxon>Glomeromycotina</taxon>
        <taxon>Glomeromycetes</taxon>
        <taxon>Glomerales</taxon>
        <taxon>Glomeraceae</taxon>
        <taxon>Funneliformis</taxon>
    </lineage>
</organism>
<evidence type="ECO:0000313" key="2">
    <source>
        <dbReference type="Proteomes" id="UP000789570"/>
    </source>
</evidence>
<protein>
    <submittedName>
        <fullName evidence="1">10238_t:CDS:1</fullName>
    </submittedName>
</protein>